<accession>A0AC34QJP5</accession>
<proteinExistence type="predicted"/>
<organism evidence="1 2">
    <name type="scientific">Panagrolaimus sp. JU765</name>
    <dbReference type="NCBI Taxonomy" id="591449"/>
    <lineage>
        <taxon>Eukaryota</taxon>
        <taxon>Metazoa</taxon>
        <taxon>Ecdysozoa</taxon>
        <taxon>Nematoda</taxon>
        <taxon>Chromadorea</taxon>
        <taxon>Rhabditida</taxon>
        <taxon>Tylenchina</taxon>
        <taxon>Panagrolaimomorpha</taxon>
        <taxon>Panagrolaimoidea</taxon>
        <taxon>Panagrolaimidae</taxon>
        <taxon>Panagrolaimus</taxon>
    </lineage>
</organism>
<evidence type="ECO:0000313" key="2">
    <source>
        <dbReference type="WBParaSite" id="JU765_v2.g17055.t1"/>
    </source>
</evidence>
<evidence type="ECO:0000313" key="1">
    <source>
        <dbReference type="Proteomes" id="UP000887576"/>
    </source>
</evidence>
<name>A0AC34QJP5_9BILA</name>
<dbReference type="Proteomes" id="UP000887576">
    <property type="component" value="Unplaced"/>
</dbReference>
<dbReference type="WBParaSite" id="JU765_v2.g17055.t1">
    <property type="protein sequence ID" value="JU765_v2.g17055.t1"/>
    <property type="gene ID" value="JU765_v2.g17055"/>
</dbReference>
<reference evidence="2" key="1">
    <citation type="submission" date="2022-11" db="UniProtKB">
        <authorList>
            <consortium name="WormBaseParasite"/>
        </authorList>
    </citation>
    <scope>IDENTIFICATION</scope>
</reference>
<protein>
    <submittedName>
        <fullName evidence="2">Solute carrier organic anion transporter family member</fullName>
    </submittedName>
</protein>
<sequence length="87" mass="9642">MISAIVCKLVSILATIIGYMTYRPNDLDSAVSIQTTDSRGPLSLTVNDDRSPNEIRSSKNELITMNNQTSKIYDNDEDKYAGSPTRL</sequence>